<dbReference type="PATRIC" id="fig|1256908.3.peg.1768"/>
<keyword evidence="1" id="KW-0805">Transcription regulation</keyword>
<keyword evidence="3" id="KW-0804">Transcription</keyword>
<evidence type="ECO:0000256" key="3">
    <source>
        <dbReference type="ARBA" id="ARBA00023163"/>
    </source>
</evidence>
<keyword evidence="5" id="KW-1185">Reference proteome</keyword>
<dbReference type="PROSITE" id="PS00894">
    <property type="entry name" value="HTH_DEOR_1"/>
    <property type="match status" value="1"/>
</dbReference>
<dbReference type="NCBIfam" id="TIGR02844">
    <property type="entry name" value="spore_III_D"/>
    <property type="match status" value="1"/>
</dbReference>
<name>U2QXI5_EUBRA</name>
<comment type="caution">
    <text evidence="4">The sequence shown here is derived from an EMBL/GenBank/DDBJ whole genome shotgun (WGS) entry which is preliminary data.</text>
</comment>
<evidence type="ECO:0000313" key="5">
    <source>
        <dbReference type="Proteomes" id="UP000016608"/>
    </source>
</evidence>
<dbReference type="GO" id="GO:0003700">
    <property type="term" value="F:DNA-binding transcription factor activity"/>
    <property type="evidence" value="ECO:0007669"/>
    <property type="project" value="InterPro"/>
</dbReference>
<evidence type="ECO:0000313" key="4">
    <source>
        <dbReference type="EMBL" id="ERK45983.1"/>
    </source>
</evidence>
<dbReference type="GO" id="GO:0003677">
    <property type="term" value="F:DNA binding"/>
    <property type="evidence" value="ECO:0007669"/>
    <property type="project" value="UniProtKB-KW"/>
</dbReference>
<evidence type="ECO:0000256" key="2">
    <source>
        <dbReference type="ARBA" id="ARBA00023125"/>
    </source>
</evidence>
<reference evidence="4 5" key="1">
    <citation type="submission" date="2013-06" db="EMBL/GenBank/DDBJ databases">
        <authorList>
            <person name="Weinstock G."/>
            <person name="Sodergren E."/>
            <person name="Lobos E.A."/>
            <person name="Fulton L."/>
            <person name="Fulton R."/>
            <person name="Courtney L."/>
            <person name="Fronick C."/>
            <person name="O'Laughlin M."/>
            <person name="Godfrey J."/>
            <person name="Wilson R.M."/>
            <person name="Miner T."/>
            <person name="Farmer C."/>
            <person name="Delehaunty K."/>
            <person name="Cordes M."/>
            <person name="Minx P."/>
            <person name="Tomlinson C."/>
            <person name="Chen J."/>
            <person name="Wollam A."/>
            <person name="Pepin K.H."/>
            <person name="Bhonagiri V."/>
            <person name="Zhang X."/>
            <person name="Warren W."/>
            <person name="Mitreva M."/>
            <person name="Mardis E.R."/>
            <person name="Wilson R.K."/>
        </authorList>
    </citation>
    <scope>NUCLEOTIDE SEQUENCE [LARGE SCALE GENOMIC DNA]</scope>
    <source>
        <strain evidence="4 5">ATCC 29099</strain>
    </source>
</reference>
<keyword evidence="2" id="KW-0238">DNA-binding</keyword>
<dbReference type="Pfam" id="PF12116">
    <property type="entry name" value="SpoIIID"/>
    <property type="match status" value="1"/>
</dbReference>
<dbReference type="InterPro" id="IPR014208">
    <property type="entry name" value="Spore_III_D"/>
</dbReference>
<dbReference type="HOGENOM" id="CLU_174628_0_0_9"/>
<sequence>MWGVFVKGYIEERAMEIARYIIDNNATVRQAAKKYGISKSTVHKDITERLRQISPALAVKTRVVLDVNKSERHIRGGMATREKYLHQHHI</sequence>
<dbReference type="Proteomes" id="UP000016608">
    <property type="component" value="Unassembled WGS sequence"/>
</dbReference>
<dbReference type="InterPro" id="IPR018356">
    <property type="entry name" value="Tscrpt_reg_HTH_DeoR_CS"/>
</dbReference>
<organism evidence="4 5">
    <name type="scientific">Eubacterium ramulus ATCC 29099</name>
    <dbReference type="NCBI Taxonomy" id="1256908"/>
    <lineage>
        <taxon>Bacteria</taxon>
        <taxon>Bacillati</taxon>
        <taxon>Bacillota</taxon>
        <taxon>Clostridia</taxon>
        <taxon>Eubacteriales</taxon>
        <taxon>Eubacteriaceae</taxon>
        <taxon>Eubacterium</taxon>
    </lineage>
</organism>
<accession>U2QXI5</accession>
<dbReference type="EMBL" id="AWVJ01000117">
    <property type="protein sequence ID" value="ERK45983.1"/>
    <property type="molecule type" value="Genomic_DNA"/>
</dbReference>
<gene>
    <name evidence="4" type="ORF">HMPREF0373_01911</name>
</gene>
<protein>
    <submittedName>
        <fullName evidence="4">Sporulation transcriptional regulator SpoIIID</fullName>
    </submittedName>
</protein>
<evidence type="ECO:0000256" key="1">
    <source>
        <dbReference type="ARBA" id="ARBA00023015"/>
    </source>
</evidence>
<dbReference type="AlphaFoldDB" id="U2QXI5"/>
<dbReference type="eggNOG" id="COG1609">
    <property type="taxonomic scope" value="Bacteria"/>
</dbReference>
<proteinExistence type="predicted"/>